<dbReference type="InterPro" id="IPR039425">
    <property type="entry name" value="RNA_pol_sigma-70-like"/>
</dbReference>
<evidence type="ECO:0000256" key="2">
    <source>
        <dbReference type="ARBA" id="ARBA00023015"/>
    </source>
</evidence>
<keyword evidence="3" id="KW-0731">Sigma factor</keyword>
<dbReference type="InterPro" id="IPR013324">
    <property type="entry name" value="RNA_pol_sigma_r3/r4-like"/>
</dbReference>
<dbReference type="GO" id="GO:0006352">
    <property type="term" value="P:DNA-templated transcription initiation"/>
    <property type="evidence" value="ECO:0007669"/>
    <property type="project" value="InterPro"/>
</dbReference>
<dbReference type="SUPFAM" id="SSF88659">
    <property type="entry name" value="Sigma3 and sigma4 domains of RNA polymerase sigma factors"/>
    <property type="match status" value="1"/>
</dbReference>
<dbReference type="Proteomes" id="UP000293995">
    <property type="component" value="Chromosome"/>
</dbReference>
<dbReference type="GO" id="GO:0016987">
    <property type="term" value="F:sigma factor activity"/>
    <property type="evidence" value="ECO:0007669"/>
    <property type="project" value="UniProtKB-KW"/>
</dbReference>
<dbReference type="InterPro" id="IPR014284">
    <property type="entry name" value="RNA_pol_sigma-70_dom"/>
</dbReference>
<dbReference type="PANTHER" id="PTHR43133:SF51">
    <property type="entry name" value="RNA POLYMERASE SIGMA FACTOR"/>
    <property type="match status" value="1"/>
</dbReference>
<dbReference type="EMBL" id="CP035494">
    <property type="protein sequence ID" value="QAY60433.1"/>
    <property type="molecule type" value="Genomic_DNA"/>
</dbReference>
<dbReference type="PANTHER" id="PTHR43133">
    <property type="entry name" value="RNA POLYMERASE ECF-TYPE SIGMA FACTO"/>
    <property type="match status" value="1"/>
</dbReference>
<dbReference type="Pfam" id="PF08281">
    <property type="entry name" value="Sigma70_r4_2"/>
    <property type="match status" value="1"/>
</dbReference>
<name>A0A4P6EG83_9MICO</name>
<dbReference type="InterPro" id="IPR036388">
    <property type="entry name" value="WH-like_DNA-bd_sf"/>
</dbReference>
<feature type="domain" description="RNA polymerase sigma-70 region 2" evidence="5">
    <location>
        <begin position="21"/>
        <end position="85"/>
    </location>
</feature>
<keyword evidence="8" id="KW-1185">Reference proteome</keyword>
<dbReference type="AlphaFoldDB" id="A0A4P6EG83"/>
<evidence type="ECO:0000313" key="7">
    <source>
        <dbReference type="EMBL" id="QAY60433.1"/>
    </source>
</evidence>
<dbReference type="Gene3D" id="1.10.10.10">
    <property type="entry name" value="Winged helix-like DNA-binding domain superfamily/Winged helix DNA-binding domain"/>
    <property type="match status" value="1"/>
</dbReference>
<proteinExistence type="inferred from homology"/>
<evidence type="ECO:0000256" key="3">
    <source>
        <dbReference type="ARBA" id="ARBA00023082"/>
    </source>
</evidence>
<keyword evidence="4" id="KW-0804">Transcription</keyword>
<reference evidence="7 8" key="1">
    <citation type="submission" date="2019-01" db="EMBL/GenBank/DDBJ databases">
        <title>Genome sequencing of strain DFW100M-13.</title>
        <authorList>
            <person name="Heo J."/>
            <person name="Kim S.-J."/>
            <person name="Kim J.-S."/>
            <person name="Hong S.-B."/>
            <person name="Kwon S.-W."/>
        </authorList>
    </citation>
    <scope>NUCLEOTIDE SEQUENCE [LARGE SCALE GENOMIC DNA]</scope>
    <source>
        <strain evidence="7 8">DFW100M-13</strain>
    </source>
</reference>
<dbReference type="KEGG" id="mprt:ET475_10835"/>
<dbReference type="InterPro" id="IPR007627">
    <property type="entry name" value="RNA_pol_sigma70_r2"/>
</dbReference>
<organism evidence="7 8">
    <name type="scientific">Microbacterium protaetiae</name>
    <dbReference type="NCBI Taxonomy" id="2509458"/>
    <lineage>
        <taxon>Bacteria</taxon>
        <taxon>Bacillati</taxon>
        <taxon>Actinomycetota</taxon>
        <taxon>Actinomycetes</taxon>
        <taxon>Micrococcales</taxon>
        <taxon>Microbacteriaceae</taxon>
        <taxon>Microbacterium</taxon>
    </lineage>
</organism>
<dbReference type="Pfam" id="PF04542">
    <property type="entry name" value="Sigma70_r2"/>
    <property type="match status" value="1"/>
</dbReference>
<dbReference type="SUPFAM" id="SSF88946">
    <property type="entry name" value="Sigma2 domain of RNA polymerase sigma factors"/>
    <property type="match status" value="1"/>
</dbReference>
<accession>A0A4P6EG83</accession>
<feature type="domain" description="RNA polymerase sigma factor 70 region 4 type 2" evidence="6">
    <location>
        <begin position="111"/>
        <end position="162"/>
    </location>
</feature>
<dbReference type="InterPro" id="IPR013325">
    <property type="entry name" value="RNA_pol_sigma_r2"/>
</dbReference>
<dbReference type="NCBIfam" id="TIGR02937">
    <property type="entry name" value="sigma70-ECF"/>
    <property type="match status" value="1"/>
</dbReference>
<comment type="similarity">
    <text evidence="1">Belongs to the sigma-70 factor family. ECF subfamily.</text>
</comment>
<evidence type="ECO:0000256" key="1">
    <source>
        <dbReference type="ARBA" id="ARBA00010641"/>
    </source>
</evidence>
<keyword evidence="2" id="KW-0805">Transcription regulation</keyword>
<dbReference type="CDD" id="cd06171">
    <property type="entry name" value="Sigma70_r4"/>
    <property type="match status" value="1"/>
</dbReference>
<evidence type="ECO:0000259" key="5">
    <source>
        <dbReference type="Pfam" id="PF04542"/>
    </source>
</evidence>
<sequence length="190" mass="21593">MEHESDSATRAARAAWYRGLFDEHYAKLVRYVERRITPREDAQQIAADTFEIAWCKLDTAAPDPAGWLYKTAKQKIYNYWTRQKRGTLAMSRAAEVAAPPAVPEDSLDKIAVHRALSVLTQREREVIILTYWEQLDAQAVADRMQMSVTAVWKCVSRARAKLHRALGDDVTFPKRHEPAGSRAVMHVAAD</sequence>
<gene>
    <name evidence="7" type="ORF">ET475_10835</name>
</gene>
<evidence type="ECO:0000313" key="8">
    <source>
        <dbReference type="Proteomes" id="UP000293995"/>
    </source>
</evidence>
<evidence type="ECO:0000259" key="6">
    <source>
        <dbReference type="Pfam" id="PF08281"/>
    </source>
</evidence>
<dbReference type="GO" id="GO:0003677">
    <property type="term" value="F:DNA binding"/>
    <property type="evidence" value="ECO:0007669"/>
    <property type="project" value="InterPro"/>
</dbReference>
<dbReference type="Gene3D" id="1.10.1740.10">
    <property type="match status" value="1"/>
</dbReference>
<evidence type="ECO:0000256" key="4">
    <source>
        <dbReference type="ARBA" id="ARBA00023163"/>
    </source>
</evidence>
<dbReference type="InterPro" id="IPR013249">
    <property type="entry name" value="RNA_pol_sigma70_r4_t2"/>
</dbReference>
<dbReference type="OrthoDB" id="4184921at2"/>
<protein>
    <submittedName>
        <fullName evidence="7">Sigma-70 family RNA polymerase sigma factor</fullName>
    </submittedName>
</protein>
<dbReference type="RefSeq" id="WP_129389819.1">
    <property type="nucleotide sequence ID" value="NZ_CP035494.1"/>
</dbReference>